<dbReference type="InterPro" id="IPR036259">
    <property type="entry name" value="MFS_trans_sf"/>
</dbReference>
<protein>
    <submittedName>
        <fullName evidence="10">General substrate transporter</fullName>
    </submittedName>
</protein>
<proteinExistence type="inferred from homology"/>
<evidence type="ECO:0000256" key="2">
    <source>
        <dbReference type="ARBA" id="ARBA00010992"/>
    </source>
</evidence>
<reference evidence="10 11" key="1">
    <citation type="submission" date="2024-07" db="EMBL/GenBank/DDBJ databases">
        <title>Section-level genome sequencing and comparative genomics of Aspergillus sections Usti and Cavernicolus.</title>
        <authorList>
            <consortium name="Lawrence Berkeley National Laboratory"/>
            <person name="Nybo J.L."/>
            <person name="Vesth T.C."/>
            <person name="Theobald S."/>
            <person name="Frisvad J.C."/>
            <person name="Larsen T.O."/>
            <person name="Kjaerboelling I."/>
            <person name="Rothschild-Mancinelli K."/>
            <person name="Lyhne E.K."/>
            <person name="Kogle M.E."/>
            <person name="Barry K."/>
            <person name="Clum A."/>
            <person name="Na H."/>
            <person name="Ledsgaard L."/>
            <person name="Lin J."/>
            <person name="Lipzen A."/>
            <person name="Kuo A."/>
            <person name="Riley R."/>
            <person name="Mondo S."/>
            <person name="Labutti K."/>
            <person name="Haridas S."/>
            <person name="Pangalinan J."/>
            <person name="Salamov A.A."/>
            <person name="Simmons B.A."/>
            <person name="Magnuson J.K."/>
            <person name="Chen J."/>
            <person name="Drula E."/>
            <person name="Henrissat B."/>
            <person name="Wiebenga A."/>
            <person name="Lubbers R.J."/>
            <person name="Gomes A.C."/>
            <person name="Makela M.R."/>
            <person name="Stajich J."/>
            <person name="Grigoriev I.V."/>
            <person name="Mortensen U.H."/>
            <person name="De Vries R.P."/>
            <person name="Baker S.E."/>
            <person name="Andersen M.R."/>
        </authorList>
    </citation>
    <scope>NUCLEOTIDE SEQUENCE [LARGE SCALE GENOMIC DNA]</scope>
    <source>
        <strain evidence="10 11">CBS 209.92</strain>
    </source>
</reference>
<keyword evidence="5 8" id="KW-1133">Transmembrane helix</keyword>
<evidence type="ECO:0000256" key="6">
    <source>
        <dbReference type="ARBA" id="ARBA00023136"/>
    </source>
</evidence>
<evidence type="ECO:0000313" key="11">
    <source>
        <dbReference type="Proteomes" id="UP001610563"/>
    </source>
</evidence>
<dbReference type="Gene3D" id="1.20.1250.20">
    <property type="entry name" value="MFS general substrate transporter like domains"/>
    <property type="match status" value="1"/>
</dbReference>
<dbReference type="InterPro" id="IPR050360">
    <property type="entry name" value="MFS_Sugar_Transporters"/>
</dbReference>
<dbReference type="InterPro" id="IPR005828">
    <property type="entry name" value="MFS_sugar_transport-like"/>
</dbReference>
<evidence type="ECO:0000313" key="10">
    <source>
        <dbReference type="EMBL" id="KAL2793156.1"/>
    </source>
</evidence>
<feature type="transmembrane region" description="Helical" evidence="8">
    <location>
        <begin position="186"/>
        <end position="205"/>
    </location>
</feature>
<feature type="transmembrane region" description="Helical" evidence="8">
    <location>
        <begin position="441"/>
        <end position="460"/>
    </location>
</feature>
<feature type="transmembrane region" description="Helical" evidence="8">
    <location>
        <begin position="58"/>
        <end position="83"/>
    </location>
</feature>
<dbReference type="PROSITE" id="PS00216">
    <property type="entry name" value="SUGAR_TRANSPORT_1"/>
    <property type="match status" value="1"/>
</dbReference>
<dbReference type="EMBL" id="JBFTWV010000061">
    <property type="protein sequence ID" value="KAL2793156.1"/>
    <property type="molecule type" value="Genomic_DNA"/>
</dbReference>
<dbReference type="InterPro" id="IPR020846">
    <property type="entry name" value="MFS_dom"/>
</dbReference>
<evidence type="ECO:0000256" key="4">
    <source>
        <dbReference type="ARBA" id="ARBA00022692"/>
    </source>
</evidence>
<feature type="transmembrane region" description="Helical" evidence="8">
    <location>
        <begin position="153"/>
        <end position="174"/>
    </location>
</feature>
<evidence type="ECO:0000256" key="5">
    <source>
        <dbReference type="ARBA" id="ARBA00022989"/>
    </source>
</evidence>
<keyword evidence="11" id="KW-1185">Reference proteome</keyword>
<keyword evidence="4 8" id="KW-0812">Transmembrane</keyword>
<evidence type="ECO:0000256" key="3">
    <source>
        <dbReference type="ARBA" id="ARBA00022448"/>
    </source>
</evidence>
<feature type="transmembrane region" description="Helical" evidence="8">
    <location>
        <begin position="413"/>
        <end position="435"/>
    </location>
</feature>
<keyword evidence="3 7" id="KW-0813">Transport</keyword>
<accession>A0ABR4G2B0</accession>
<feature type="transmembrane region" description="Helical" evidence="8">
    <location>
        <begin position="344"/>
        <end position="361"/>
    </location>
</feature>
<name>A0ABR4G2B0_9EURO</name>
<gene>
    <name evidence="10" type="ORF">BJX66DRAFT_326215</name>
</gene>
<dbReference type="PANTHER" id="PTHR48022:SF31">
    <property type="entry name" value="HEXOSE TRANSPORTER"/>
    <property type="match status" value="1"/>
</dbReference>
<dbReference type="Pfam" id="PF00083">
    <property type="entry name" value="Sugar_tr"/>
    <property type="match status" value="1"/>
</dbReference>
<comment type="similarity">
    <text evidence="2 7">Belongs to the major facilitator superfamily. Sugar transporter (TC 2.A.1.1) family.</text>
</comment>
<organism evidence="10 11">
    <name type="scientific">Aspergillus keveii</name>
    <dbReference type="NCBI Taxonomy" id="714993"/>
    <lineage>
        <taxon>Eukaryota</taxon>
        <taxon>Fungi</taxon>
        <taxon>Dikarya</taxon>
        <taxon>Ascomycota</taxon>
        <taxon>Pezizomycotina</taxon>
        <taxon>Eurotiomycetes</taxon>
        <taxon>Eurotiomycetidae</taxon>
        <taxon>Eurotiales</taxon>
        <taxon>Aspergillaceae</taxon>
        <taxon>Aspergillus</taxon>
        <taxon>Aspergillus subgen. Nidulantes</taxon>
    </lineage>
</organism>
<feature type="domain" description="Major facilitator superfamily (MFS) profile" evidence="9">
    <location>
        <begin position="27"/>
        <end position="464"/>
    </location>
</feature>
<evidence type="ECO:0000256" key="8">
    <source>
        <dbReference type="SAM" id="Phobius"/>
    </source>
</evidence>
<dbReference type="InterPro" id="IPR005829">
    <property type="entry name" value="Sugar_transporter_CS"/>
</dbReference>
<feature type="transmembrane region" description="Helical" evidence="8">
    <location>
        <begin position="373"/>
        <end position="392"/>
    </location>
</feature>
<dbReference type="NCBIfam" id="TIGR00879">
    <property type="entry name" value="SP"/>
    <property type="match status" value="1"/>
</dbReference>
<feature type="transmembrane region" description="Helical" evidence="8">
    <location>
        <begin position="95"/>
        <end position="113"/>
    </location>
</feature>
<dbReference type="SUPFAM" id="SSF103473">
    <property type="entry name" value="MFS general substrate transporter"/>
    <property type="match status" value="1"/>
</dbReference>
<keyword evidence="6 8" id="KW-0472">Membrane</keyword>
<feature type="transmembrane region" description="Helical" evidence="8">
    <location>
        <begin position="119"/>
        <end position="141"/>
    </location>
</feature>
<dbReference type="InterPro" id="IPR003663">
    <property type="entry name" value="Sugar/inositol_transpt"/>
</dbReference>
<evidence type="ECO:0000256" key="7">
    <source>
        <dbReference type="RuleBase" id="RU003346"/>
    </source>
</evidence>
<comment type="caution">
    <text evidence="10">The sequence shown here is derived from an EMBL/GenBank/DDBJ whole genome shotgun (WGS) entry which is preliminary data.</text>
</comment>
<feature type="transmembrane region" description="Helical" evidence="8">
    <location>
        <begin position="275"/>
        <end position="297"/>
    </location>
</feature>
<feature type="transmembrane region" description="Helical" evidence="8">
    <location>
        <begin position="317"/>
        <end position="337"/>
    </location>
</feature>
<dbReference type="PANTHER" id="PTHR48022">
    <property type="entry name" value="PLASTIDIC GLUCOSE TRANSPORTER 4"/>
    <property type="match status" value="1"/>
</dbReference>
<sequence length="505" mass="56139">MTFERKHLSRWVPADHRVLMPLLLAATVVNSAVSSHIWRYDSSVMNGLLILPSYSEYFHLTTATEGLNNAAMWMGGILGAFLIQPVPDYFGRRRAIYIAAVVTVIGIILQAAAQNIGMFVVARIIVGIGSAISNGAAPTLLGELLPPRRRARVLGLFFSCYYVGSLLSSIVNYGSQNIDSTWSWRLPSLLQFIPSVLSVLIVPFVPESPRWLIAQGRSDEAWEVLILMQGKDKTDIQKGDEQLREIKDTIVHEAEEYPRNPWREIVSTKANRRRLVILCTFGPMINMFGNFIISFYLTKILSQAGITDTVTQTQVQVIINCWSFAIAVFGSFMLDILGRRKQMFIGAGGMVVTLLMIGGLIKRYGNSTHTPGIYGTIAVIFLFQGFYAFSVSPMTSLYPTEVSPFKLRTTGIAIFRMLDSGFGLLASFAMAYAMADLGWKFYFINAAWDFVFLIIAYFTFVETKGLELEEINAKFEGTQVITAVVPDSESQSSNKSGVVDKAHEV</sequence>
<evidence type="ECO:0000256" key="1">
    <source>
        <dbReference type="ARBA" id="ARBA00004141"/>
    </source>
</evidence>
<dbReference type="Proteomes" id="UP001610563">
    <property type="component" value="Unassembled WGS sequence"/>
</dbReference>
<dbReference type="PROSITE" id="PS50850">
    <property type="entry name" value="MFS"/>
    <property type="match status" value="1"/>
</dbReference>
<comment type="subcellular location">
    <subcellularLocation>
        <location evidence="1">Membrane</location>
        <topology evidence="1">Multi-pass membrane protein</topology>
    </subcellularLocation>
</comment>
<evidence type="ECO:0000259" key="9">
    <source>
        <dbReference type="PROSITE" id="PS50850"/>
    </source>
</evidence>